<dbReference type="Proteomes" id="UP000273143">
    <property type="component" value="Chromosome"/>
</dbReference>
<gene>
    <name evidence="1" type="ORF">DM558_05715</name>
</gene>
<dbReference type="KEGG" id="emo:DM558_05715"/>
<dbReference type="Gene3D" id="3.40.50.720">
    <property type="entry name" value="NAD(P)-binding Rossmann-like Domain"/>
    <property type="match status" value="1"/>
</dbReference>
<dbReference type="PANTHER" id="PTHR43796:SF2">
    <property type="entry name" value="CARBOXYNORSPERMIDINE SYNTHASE"/>
    <property type="match status" value="1"/>
</dbReference>
<protein>
    <recommendedName>
        <fullName evidence="3">Saccharopine dehydrogenase NADP binding domain-containing protein</fullName>
    </recommendedName>
</protein>
<evidence type="ECO:0008006" key="3">
    <source>
        <dbReference type="Google" id="ProtNLM"/>
    </source>
</evidence>
<reference evidence="2" key="1">
    <citation type="submission" date="2018-06" db="EMBL/GenBank/DDBJ databases">
        <title>Complete genome of Pseudomonas insecticola strain QZS01.</title>
        <authorList>
            <person name="Wang J."/>
            <person name="Su Q."/>
        </authorList>
    </citation>
    <scope>NUCLEOTIDE SEQUENCE [LARGE SCALE GENOMIC DNA]</scope>
    <source>
        <strain evidence="2">QZS01</strain>
    </source>
</reference>
<dbReference type="EMBL" id="CP029822">
    <property type="protein sequence ID" value="AZS50302.1"/>
    <property type="molecule type" value="Genomic_DNA"/>
</dbReference>
<dbReference type="SUPFAM" id="SSF51735">
    <property type="entry name" value="NAD(P)-binding Rossmann-fold domains"/>
    <property type="match status" value="1"/>
</dbReference>
<proteinExistence type="predicted"/>
<accession>A0A3Q9JM30</accession>
<sequence>MTTSQTTTTKIIVIGGTGETGQRILNHLKQTYPTLSLTCASRQNTSNLSDIPFVNIDISNAQQSIALLKDYDLAILAIGPMERLLATPHQLCLEACIDCIDINDSATASKAILGLHETAQQKQCSIYTGMGLAPGITTLMLMQLAEKKRSSKGVYRSRLYMGAAYGGGKTSPYSMLANFSKKLTVFQEGKLQTITTPWKKAPYQFHFFGQEKPLAMLPYGTPEVISLSSERFDQATTPIRTLDSRFHIQFFPMGMAKAIAAFNPGEKTINFLANKFYNSGQSIKNKPKADPDTYINIFPDNAPEQGLMLQGSISSYDLTALMTCAVTDCWLNNNLVEKHGVYSIEFLSSATRNNLTQALKARGIIWQEYNTSRLQAENNYFGSLESNIYKVQTLRHYGKNWYTVPKQHPRMAYLQKHFLFQSEVWQTLRKQLNTLQLTKFIIKMLKRWQKHGKQLAHYAEKSSEWKKLTKDLSMFTSGYSLLRETIGQQLAYSHYRKMFLETGDMEMQWLWPQPTVFMLLENPAQAVYQYWLAFLESYQQLGLLNFSQTKLAVDSYHVHINQCIYAEVFTKLGCPELANLVREMEHYAFTRIASKTNLVINWQQKDNGETEVSLTIPPAILTQTLG</sequence>
<dbReference type="AlphaFoldDB" id="A0A3Q9JM30"/>
<dbReference type="InterPro" id="IPR036291">
    <property type="entry name" value="NAD(P)-bd_dom_sf"/>
</dbReference>
<organism evidence="1 2">
    <name type="scientific">Entomomonas moraniae</name>
    <dbReference type="NCBI Taxonomy" id="2213226"/>
    <lineage>
        <taxon>Bacteria</taxon>
        <taxon>Pseudomonadati</taxon>
        <taxon>Pseudomonadota</taxon>
        <taxon>Gammaproteobacteria</taxon>
        <taxon>Pseudomonadales</taxon>
        <taxon>Pseudomonadaceae</taxon>
        <taxon>Entomomonas</taxon>
    </lineage>
</organism>
<keyword evidence="2" id="KW-1185">Reference proteome</keyword>
<name>A0A3Q9JM30_9GAMM</name>
<dbReference type="RefSeq" id="WP_127162557.1">
    <property type="nucleotide sequence ID" value="NZ_CP029822.1"/>
</dbReference>
<dbReference type="PANTHER" id="PTHR43796">
    <property type="entry name" value="CARBOXYNORSPERMIDINE SYNTHASE"/>
    <property type="match status" value="1"/>
</dbReference>
<evidence type="ECO:0000313" key="2">
    <source>
        <dbReference type="Proteomes" id="UP000273143"/>
    </source>
</evidence>
<evidence type="ECO:0000313" key="1">
    <source>
        <dbReference type="EMBL" id="AZS50302.1"/>
    </source>
</evidence>